<dbReference type="AlphaFoldDB" id="A0A0G0LNP4"/>
<protein>
    <recommendedName>
        <fullName evidence="1">DUF5667 domain-containing protein</fullName>
    </recommendedName>
</protein>
<reference evidence="2 3" key="1">
    <citation type="journal article" date="2015" name="Nature">
        <title>rRNA introns, odd ribosomes, and small enigmatic genomes across a large radiation of phyla.</title>
        <authorList>
            <person name="Brown C.T."/>
            <person name="Hug L.A."/>
            <person name="Thomas B.C."/>
            <person name="Sharon I."/>
            <person name="Castelle C.J."/>
            <person name="Singh A."/>
            <person name="Wilkins M.J."/>
            <person name="Williams K.H."/>
            <person name="Banfield J.F."/>
        </authorList>
    </citation>
    <scope>NUCLEOTIDE SEQUENCE [LARGE SCALE GENOMIC DNA]</scope>
</reference>
<comment type="caution">
    <text evidence="2">The sequence shown here is derived from an EMBL/GenBank/DDBJ whole genome shotgun (WGS) entry which is preliminary data.</text>
</comment>
<proteinExistence type="predicted"/>
<evidence type="ECO:0000259" key="1">
    <source>
        <dbReference type="Pfam" id="PF18915"/>
    </source>
</evidence>
<evidence type="ECO:0000313" key="3">
    <source>
        <dbReference type="Proteomes" id="UP000034774"/>
    </source>
</evidence>
<dbReference type="EMBL" id="LBVU01000001">
    <property type="protein sequence ID" value="KKQ92677.1"/>
    <property type="molecule type" value="Genomic_DNA"/>
</dbReference>
<dbReference type="Pfam" id="PF18915">
    <property type="entry name" value="DUF5667"/>
    <property type="match status" value="1"/>
</dbReference>
<sequence>MFKKYLYGIPLFVLAFAILSVSVMRSTAVSYVFATPLSSPTAVLNKVTEIDYELPFPGKVLPDSMFWVFKVMRDKLWYGLSFSHLKKAELALLFSDKRLGAAKILFEKKKPDIALSTLSKSERYVEIATNEEDRARKEGVDTSKFLEKMTVAALKHRQVIEEEILPISPEDAKPEVIRLENYSKNAYKTSRDALYSKGRSVPINPFDRP</sequence>
<name>A0A0G0LNP4_9BACT</name>
<evidence type="ECO:0000313" key="2">
    <source>
        <dbReference type="EMBL" id="KKQ92677.1"/>
    </source>
</evidence>
<feature type="domain" description="DUF5667" evidence="1">
    <location>
        <begin position="60"/>
        <end position="162"/>
    </location>
</feature>
<accession>A0A0G0LNP4</accession>
<dbReference type="STRING" id="1618572.UT17_C0001G0056"/>
<gene>
    <name evidence="2" type="ORF">UT17_C0001G0056</name>
</gene>
<dbReference type="InterPro" id="IPR043725">
    <property type="entry name" value="DUF5667"/>
</dbReference>
<dbReference type="Proteomes" id="UP000034774">
    <property type="component" value="Unassembled WGS sequence"/>
</dbReference>
<organism evidence="2 3">
    <name type="scientific">Candidatus Woesebacteria bacterium GW2011_GWB1_39_10</name>
    <dbReference type="NCBI Taxonomy" id="1618572"/>
    <lineage>
        <taxon>Bacteria</taxon>
        <taxon>Candidatus Woeseibacteriota</taxon>
    </lineage>
</organism>